<feature type="transmembrane region" description="Helical" evidence="7">
    <location>
        <begin position="183"/>
        <end position="201"/>
    </location>
</feature>
<feature type="transmembrane region" description="Helical" evidence="7">
    <location>
        <begin position="419"/>
        <end position="440"/>
    </location>
</feature>
<feature type="transmembrane region" description="Helical" evidence="7">
    <location>
        <begin position="95"/>
        <end position="112"/>
    </location>
</feature>
<comment type="subcellular location">
    <subcellularLocation>
        <location evidence="1">Membrane</location>
        <topology evidence="1">Multi-pass membrane protein</topology>
    </subcellularLocation>
</comment>
<reference evidence="9 10" key="1">
    <citation type="journal article" date="2024" name="J. Plant Pathol.">
        <title>Sequence and assembly of the genome of Seiridium unicorne, isolate CBS 538.82, causal agent of cypress canker disease.</title>
        <authorList>
            <person name="Scali E."/>
            <person name="Rocca G.D."/>
            <person name="Danti R."/>
            <person name="Garbelotto M."/>
            <person name="Barberini S."/>
            <person name="Baroncelli R."/>
            <person name="Emiliani G."/>
        </authorList>
    </citation>
    <scope>NUCLEOTIDE SEQUENCE [LARGE SCALE GENOMIC DNA]</scope>
    <source>
        <strain evidence="9 10">BM-138-508</strain>
    </source>
</reference>
<feature type="transmembrane region" description="Helical" evidence="7">
    <location>
        <begin position="387"/>
        <end position="407"/>
    </location>
</feature>
<feature type="transmembrane region" description="Helical" evidence="7">
    <location>
        <begin position="328"/>
        <end position="349"/>
    </location>
</feature>
<sequence>MQSLRPAHSVNSLNTIPSQPSFLDFLDEDTGPTEPHHEEAPKIEQDPDRQYVTGIRLFINMFCVVLACFLVLLDTSVVSTATPQITDDFHSLRDVGWYGSAYSLGSAAVQPLTGKIYQYFTLKWSWLVFFALFEIGSALCGAALNSNMLIIGRAIAGAGSSGILSGGFNIISACVPLERRPPLIGMMMGITQLGTILGPIIGGAFTTGYTWRWSFYINLPVGALVAFPIMLLRIPEQIPKEPFWKVVPSIHRRLDLLGFALFAPAVTQLLLALQFGGSQFPWSSPQIIGLFCGAGATFLVWLAWNYYKKDDALLPVSLIKRRTIWVSSLYHSLLVAAMFGVSYYLPIYFQAVQGLSAIMSGVNLLPTILPQMVLAIASGFLVTRLGFVPPFGMVAGTLTSIASGLFSTLQPDSSLARRIGFQILMGVGLGSGIQMAIVAVQNSISPREMASATAFIFWAQSMGPTIFLPLYNAILETSLRTELRLQAPHVDPQAVLEAGATRFRTLVSAEDLPSVLVAYSNSIDTVFYLVVAACGVVLCAAFGMGWKDLRKKASNIPPPVAPTAPVPEGQIEFDLLVHPPEAVEPNFHNPLAGYNYLDVRVPSPLLHIDQVSRSPSARRSWGHEAQARRSQARESWARESWSRNSFYAVG</sequence>
<feature type="compositionally biased region" description="Basic and acidic residues" evidence="6">
    <location>
        <begin position="34"/>
        <end position="45"/>
    </location>
</feature>
<evidence type="ECO:0000313" key="10">
    <source>
        <dbReference type="Proteomes" id="UP001408356"/>
    </source>
</evidence>
<keyword evidence="3 7" id="KW-0812">Transmembrane</keyword>
<dbReference type="PROSITE" id="PS50850">
    <property type="entry name" value="MFS"/>
    <property type="match status" value="1"/>
</dbReference>
<comment type="similarity">
    <text evidence="2">Belongs to the major facilitator superfamily. TCR/Tet family.</text>
</comment>
<evidence type="ECO:0000256" key="4">
    <source>
        <dbReference type="ARBA" id="ARBA00022989"/>
    </source>
</evidence>
<feature type="domain" description="Major facilitator superfamily (MFS) profile" evidence="8">
    <location>
        <begin position="60"/>
        <end position="550"/>
    </location>
</feature>
<feature type="transmembrane region" description="Helical" evidence="7">
    <location>
        <begin position="213"/>
        <end position="234"/>
    </location>
</feature>
<feature type="region of interest" description="Disordered" evidence="6">
    <location>
        <begin position="1"/>
        <end position="45"/>
    </location>
</feature>
<dbReference type="Proteomes" id="UP001408356">
    <property type="component" value="Unassembled WGS sequence"/>
</dbReference>
<dbReference type="Gene3D" id="1.20.1250.20">
    <property type="entry name" value="MFS general substrate transporter like domains"/>
    <property type="match status" value="2"/>
</dbReference>
<comment type="caution">
    <text evidence="9">The sequence shown here is derived from an EMBL/GenBank/DDBJ whole genome shotgun (WGS) entry which is preliminary data.</text>
</comment>
<feature type="transmembrane region" description="Helical" evidence="7">
    <location>
        <begin position="124"/>
        <end position="144"/>
    </location>
</feature>
<dbReference type="SUPFAM" id="SSF103473">
    <property type="entry name" value="MFS general substrate transporter"/>
    <property type="match status" value="2"/>
</dbReference>
<feature type="transmembrane region" description="Helical" evidence="7">
    <location>
        <begin position="57"/>
        <end position="75"/>
    </location>
</feature>
<dbReference type="InterPro" id="IPR011701">
    <property type="entry name" value="MFS"/>
</dbReference>
<evidence type="ECO:0000256" key="6">
    <source>
        <dbReference type="SAM" id="MobiDB-lite"/>
    </source>
</evidence>
<keyword evidence="4 7" id="KW-1133">Transmembrane helix</keyword>
<dbReference type="EMBL" id="JARVKF010000047">
    <property type="protein sequence ID" value="KAK9424065.1"/>
    <property type="molecule type" value="Genomic_DNA"/>
</dbReference>
<feature type="compositionally biased region" description="Polar residues" evidence="6">
    <location>
        <begin position="1"/>
        <end position="21"/>
    </location>
</feature>
<accession>A0ABR2VC73</accession>
<feature type="transmembrane region" description="Helical" evidence="7">
    <location>
        <begin position="355"/>
        <end position="380"/>
    </location>
</feature>
<evidence type="ECO:0000256" key="1">
    <source>
        <dbReference type="ARBA" id="ARBA00004141"/>
    </source>
</evidence>
<keyword evidence="5 7" id="KW-0472">Membrane</keyword>
<evidence type="ECO:0000259" key="8">
    <source>
        <dbReference type="PROSITE" id="PS50850"/>
    </source>
</evidence>
<evidence type="ECO:0000256" key="2">
    <source>
        <dbReference type="ARBA" id="ARBA00007520"/>
    </source>
</evidence>
<dbReference type="PANTHER" id="PTHR23501:SF193">
    <property type="entry name" value="MULTIDRUG TRANSPORTER, PUTATIVE (AFU_ORTHOLOGUE AFUA_8G00940)-RELATED"/>
    <property type="match status" value="1"/>
</dbReference>
<proteinExistence type="inferred from homology"/>
<dbReference type="InterPro" id="IPR020846">
    <property type="entry name" value="MFS_dom"/>
</dbReference>
<gene>
    <name evidence="9" type="ORF">SUNI508_13784</name>
</gene>
<organism evidence="9 10">
    <name type="scientific">Seiridium unicorne</name>
    <dbReference type="NCBI Taxonomy" id="138068"/>
    <lineage>
        <taxon>Eukaryota</taxon>
        <taxon>Fungi</taxon>
        <taxon>Dikarya</taxon>
        <taxon>Ascomycota</taxon>
        <taxon>Pezizomycotina</taxon>
        <taxon>Sordariomycetes</taxon>
        <taxon>Xylariomycetidae</taxon>
        <taxon>Amphisphaeriales</taxon>
        <taxon>Sporocadaceae</taxon>
        <taxon>Seiridium</taxon>
    </lineage>
</organism>
<protein>
    <submittedName>
        <fullName evidence="9">Major facilitator superfamily (MFS) profile domain-containing protein</fullName>
    </submittedName>
</protein>
<evidence type="ECO:0000256" key="3">
    <source>
        <dbReference type="ARBA" id="ARBA00022692"/>
    </source>
</evidence>
<dbReference type="CDD" id="cd17502">
    <property type="entry name" value="MFS_Azr1_MDR_like"/>
    <property type="match status" value="1"/>
</dbReference>
<dbReference type="InterPro" id="IPR036259">
    <property type="entry name" value="MFS_trans_sf"/>
</dbReference>
<feature type="transmembrane region" description="Helical" evidence="7">
    <location>
        <begin position="254"/>
        <end position="275"/>
    </location>
</feature>
<feature type="transmembrane region" description="Helical" evidence="7">
    <location>
        <begin position="150"/>
        <end position="171"/>
    </location>
</feature>
<evidence type="ECO:0000313" key="9">
    <source>
        <dbReference type="EMBL" id="KAK9424065.1"/>
    </source>
</evidence>
<dbReference type="Pfam" id="PF07690">
    <property type="entry name" value="MFS_1"/>
    <property type="match status" value="1"/>
</dbReference>
<keyword evidence="10" id="KW-1185">Reference proteome</keyword>
<name>A0ABR2VC73_9PEZI</name>
<evidence type="ECO:0000256" key="7">
    <source>
        <dbReference type="SAM" id="Phobius"/>
    </source>
</evidence>
<feature type="transmembrane region" description="Helical" evidence="7">
    <location>
        <begin position="287"/>
        <end position="307"/>
    </location>
</feature>
<feature type="transmembrane region" description="Helical" evidence="7">
    <location>
        <begin position="526"/>
        <end position="546"/>
    </location>
</feature>
<evidence type="ECO:0000256" key="5">
    <source>
        <dbReference type="ARBA" id="ARBA00023136"/>
    </source>
</evidence>
<feature type="transmembrane region" description="Helical" evidence="7">
    <location>
        <begin position="452"/>
        <end position="474"/>
    </location>
</feature>
<dbReference type="PANTHER" id="PTHR23501">
    <property type="entry name" value="MAJOR FACILITATOR SUPERFAMILY"/>
    <property type="match status" value="1"/>
</dbReference>